<accession>A0ABD6BGD6</accession>
<organism evidence="2 3">
    <name type="scientific">Haloarchaeobius amylolyticus</name>
    <dbReference type="NCBI Taxonomy" id="1198296"/>
    <lineage>
        <taxon>Archaea</taxon>
        <taxon>Methanobacteriati</taxon>
        <taxon>Methanobacteriota</taxon>
        <taxon>Stenosarchaea group</taxon>
        <taxon>Halobacteria</taxon>
        <taxon>Halobacteriales</taxon>
        <taxon>Halorubellaceae</taxon>
        <taxon>Haloarchaeobius</taxon>
    </lineage>
</organism>
<dbReference type="AlphaFoldDB" id="A0ABD6BGD6"/>
<keyword evidence="3" id="KW-1185">Reference proteome</keyword>
<keyword evidence="1" id="KW-0472">Membrane</keyword>
<evidence type="ECO:0008006" key="4">
    <source>
        <dbReference type="Google" id="ProtNLM"/>
    </source>
</evidence>
<keyword evidence="1" id="KW-1133">Transmembrane helix</keyword>
<dbReference type="Proteomes" id="UP001597076">
    <property type="component" value="Unassembled WGS sequence"/>
</dbReference>
<reference evidence="2 3" key="1">
    <citation type="journal article" date="2019" name="Int. J. Syst. Evol. Microbiol.">
        <title>The Global Catalogue of Microorganisms (GCM) 10K type strain sequencing project: providing services to taxonomists for standard genome sequencing and annotation.</title>
        <authorList>
            <consortium name="The Broad Institute Genomics Platform"/>
            <consortium name="The Broad Institute Genome Sequencing Center for Infectious Disease"/>
            <person name="Wu L."/>
            <person name="Ma J."/>
        </authorList>
    </citation>
    <scope>NUCLEOTIDE SEQUENCE [LARGE SCALE GENOMIC DNA]</scope>
    <source>
        <strain evidence="2 3">CGMCC 1.12230</strain>
    </source>
</reference>
<dbReference type="EMBL" id="JBHUDI010000006">
    <property type="protein sequence ID" value="MFD1564126.1"/>
    <property type="molecule type" value="Genomic_DNA"/>
</dbReference>
<feature type="transmembrane region" description="Helical" evidence="1">
    <location>
        <begin position="38"/>
        <end position="59"/>
    </location>
</feature>
<evidence type="ECO:0000256" key="1">
    <source>
        <dbReference type="SAM" id="Phobius"/>
    </source>
</evidence>
<comment type="caution">
    <text evidence="2">The sequence shown here is derived from an EMBL/GenBank/DDBJ whole genome shotgun (WGS) entry which is preliminary data.</text>
</comment>
<proteinExistence type="predicted"/>
<keyword evidence="1" id="KW-0812">Transmembrane</keyword>
<dbReference type="RefSeq" id="WP_390287381.1">
    <property type="nucleotide sequence ID" value="NZ_JBHUDI010000006.1"/>
</dbReference>
<evidence type="ECO:0000313" key="3">
    <source>
        <dbReference type="Proteomes" id="UP001597076"/>
    </source>
</evidence>
<gene>
    <name evidence="2" type="ORF">ACFR99_11255</name>
</gene>
<sequence length="69" mass="7014">MSKFVGRLLVLLVVTTAIAVGLVGWASGLVRIDAVGGQVAAVIVGLLLLVTSGLIAVLFEPIEPDDESA</sequence>
<protein>
    <recommendedName>
        <fullName evidence="4">Major facilitator superfamily (MFS) profile domain-containing protein</fullName>
    </recommendedName>
</protein>
<name>A0ABD6BGD6_9EURY</name>
<evidence type="ECO:0000313" key="2">
    <source>
        <dbReference type="EMBL" id="MFD1564126.1"/>
    </source>
</evidence>